<gene>
    <name evidence="6" type="ORF">ALP97_00813</name>
</gene>
<dbReference type="InterPro" id="IPR005119">
    <property type="entry name" value="LysR_subst-bd"/>
</dbReference>
<evidence type="ECO:0000256" key="4">
    <source>
        <dbReference type="ARBA" id="ARBA00023163"/>
    </source>
</evidence>
<dbReference type="Proteomes" id="UP000277179">
    <property type="component" value="Unassembled WGS sequence"/>
</dbReference>
<dbReference type="GO" id="GO:0006351">
    <property type="term" value="P:DNA-templated transcription"/>
    <property type="evidence" value="ECO:0007669"/>
    <property type="project" value="TreeGrafter"/>
</dbReference>
<feature type="domain" description="HTH lysR-type" evidence="5">
    <location>
        <begin position="3"/>
        <end position="60"/>
    </location>
</feature>
<dbReference type="InterPro" id="IPR058163">
    <property type="entry name" value="LysR-type_TF_proteobact-type"/>
</dbReference>
<evidence type="ECO:0000256" key="1">
    <source>
        <dbReference type="ARBA" id="ARBA00009437"/>
    </source>
</evidence>
<evidence type="ECO:0000256" key="3">
    <source>
        <dbReference type="ARBA" id="ARBA00023125"/>
    </source>
</evidence>
<dbReference type="GO" id="GO:0043565">
    <property type="term" value="F:sequence-specific DNA binding"/>
    <property type="evidence" value="ECO:0007669"/>
    <property type="project" value="TreeGrafter"/>
</dbReference>
<dbReference type="InterPro" id="IPR036390">
    <property type="entry name" value="WH_DNA-bd_sf"/>
</dbReference>
<comment type="similarity">
    <text evidence="1">Belongs to the LysR transcriptional regulatory family.</text>
</comment>
<dbReference type="GO" id="GO:0003700">
    <property type="term" value="F:DNA-binding transcription factor activity"/>
    <property type="evidence" value="ECO:0007669"/>
    <property type="project" value="InterPro"/>
</dbReference>
<sequence>MSDNLSGVIAFVKTAEALSFTGAARAMGISASAVGKNVVKLEASLNVRLLHRSTRKVSLTAEGQLFYERCRKILDDLQDARAMLSHAMQAPRGKLRVSLPTIGYRFLFAHMVAFRRAYPEIELELDFNDHLVDVIEEGFDVVIRSGGLADSTLMARRLGPFRFVLCASPDYLRANGRPVTLSDLERHQCLRYRFATTGKIMEWTLSSNRRLPSYGCPRH</sequence>
<dbReference type="Gene3D" id="3.40.190.290">
    <property type="match status" value="1"/>
</dbReference>
<dbReference type="SUPFAM" id="SSF53850">
    <property type="entry name" value="Periplasmic binding protein-like II"/>
    <property type="match status" value="1"/>
</dbReference>
<dbReference type="FunFam" id="1.10.10.10:FF:000001">
    <property type="entry name" value="LysR family transcriptional regulator"/>
    <property type="match status" value="1"/>
</dbReference>
<dbReference type="InterPro" id="IPR000847">
    <property type="entry name" value="LysR_HTH_N"/>
</dbReference>
<organism evidence="6 7">
    <name type="scientific">Pseudomonas salomonii</name>
    <dbReference type="NCBI Taxonomy" id="191391"/>
    <lineage>
        <taxon>Bacteria</taxon>
        <taxon>Pseudomonadati</taxon>
        <taxon>Pseudomonadota</taxon>
        <taxon>Gammaproteobacteria</taxon>
        <taxon>Pseudomonadales</taxon>
        <taxon>Pseudomonadaceae</taxon>
        <taxon>Pseudomonas</taxon>
    </lineage>
</organism>
<dbReference type="PANTHER" id="PTHR30537:SF72">
    <property type="entry name" value="LYSR FAMILY TRANSCRIPTIONAL REGULATOR"/>
    <property type="match status" value="1"/>
</dbReference>
<dbReference type="Gene3D" id="1.10.10.10">
    <property type="entry name" value="Winged helix-like DNA-binding domain superfamily/Winged helix DNA-binding domain"/>
    <property type="match status" value="1"/>
</dbReference>
<accession>A0A3M4QR52</accession>
<evidence type="ECO:0000313" key="7">
    <source>
        <dbReference type="Proteomes" id="UP000277179"/>
    </source>
</evidence>
<name>A0A3M4QR52_9PSED</name>
<protein>
    <recommendedName>
        <fullName evidence="5">HTH lysR-type domain-containing protein</fullName>
    </recommendedName>
</protein>
<dbReference type="SUPFAM" id="SSF46785">
    <property type="entry name" value="Winged helix' DNA-binding domain"/>
    <property type="match status" value="1"/>
</dbReference>
<comment type="caution">
    <text evidence="6">The sequence shown here is derived from an EMBL/GenBank/DDBJ whole genome shotgun (WGS) entry which is preliminary data.</text>
</comment>
<keyword evidence="2" id="KW-0805">Transcription regulation</keyword>
<keyword evidence="3" id="KW-0238">DNA-binding</keyword>
<evidence type="ECO:0000256" key="2">
    <source>
        <dbReference type="ARBA" id="ARBA00023015"/>
    </source>
</evidence>
<evidence type="ECO:0000259" key="5">
    <source>
        <dbReference type="PROSITE" id="PS50931"/>
    </source>
</evidence>
<dbReference type="PANTHER" id="PTHR30537">
    <property type="entry name" value="HTH-TYPE TRANSCRIPTIONAL REGULATOR"/>
    <property type="match status" value="1"/>
</dbReference>
<dbReference type="EMBL" id="RBRL01000034">
    <property type="protein sequence ID" value="RMQ92750.1"/>
    <property type="molecule type" value="Genomic_DNA"/>
</dbReference>
<evidence type="ECO:0000313" key="6">
    <source>
        <dbReference type="EMBL" id="RMQ92750.1"/>
    </source>
</evidence>
<dbReference type="Pfam" id="PF00126">
    <property type="entry name" value="HTH_1"/>
    <property type="match status" value="1"/>
</dbReference>
<dbReference type="Pfam" id="PF03466">
    <property type="entry name" value="LysR_substrate"/>
    <property type="match status" value="1"/>
</dbReference>
<dbReference type="PROSITE" id="PS50931">
    <property type="entry name" value="HTH_LYSR"/>
    <property type="match status" value="1"/>
</dbReference>
<dbReference type="AlphaFoldDB" id="A0A3M4QR52"/>
<reference evidence="6 7" key="1">
    <citation type="submission" date="2018-08" db="EMBL/GenBank/DDBJ databases">
        <title>Recombination of ecologically and evolutionarily significant loci maintains genetic cohesion in the Pseudomonas syringae species complex.</title>
        <authorList>
            <person name="Dillon M."/>
            <person name="Thakur S."/>
            <person name="Almeida R.N.D."/>
            <person name="Weir B.S."/>
            <person name="Guttman D.S."/>
        </authorList>
    </citation>
    <scope>NUCLEOTIDE SEQUENCE [LARGE SCALE GENOMIC DNA]</scope>
    <source>
        <strain evidence="6 7">ICMP 11288</strain>
    </source>
</reference>
<proteinExistence type="inferred from homology"/>
<keyword evidence="4" id="KW-0804">Transcription</keyword>
<dbReference type="InterPro" id="IPR036388">
    <property type="entry name" value="WH-like_DNA-bd_sf"/>
</dbReference>